<comment type="caution">
    <text evidence="2">The sequence shown here is derived from an EMBL/GenBank/DDBJ whole genome shotgun (WGS) entry which is preliminary data.</text>
</comment>
<reference evidence="2 3" key="1">
    <citation type="submission" date="2018-07" db="EMBL/GenBank/DDBJ databases">
        <title>Genomic Encyclopedia of Type Strains, Phase IV (KMG-IV): sequencing the most valuable type-strain genomes for metagenomic binning, comparative biology and taxonomic classification.</title>
        <authorList>
            <person name="Goeker M."/>
        </authorList>
    </citation>
    <scope>NUCLEOTIDE SEQUENCE [LARGE SCALE GENOMIC DNA]</scope>
    <source>
        <strain evidence="2 3">DSM 16500</strain>
    </source>
</reference>
<feature type="transmembrane region" description="Helical" evidence="1">
    <location>
        <begin position="90"/>
        <end position="111"/>
    </location>
</feature>
<keyword evidence="3" id="KW-1185">Reference proteome</keyword>
<evidence type="ECO:0000313" key="2">
    <source>
        <dbReference type="EMBL" id="RDI48112.1"/>
    </source>
</evidence>
<keyword evidence="1" id="KW-0812">Transmembrane</keyword>
<feature type="transmembrane region" description="Helical" evidence="1">
    <location>
        <begin position="144"/>
        <end position="162"/>
    </location>
</feature>
<dbReference type="Proteomes" id="UP000254720">
    <property type="component" value="Unassembled WGS sequence"/>
</dbReference>
<feature type="transmembrane region" description="Helical" evidence="1">
    <location>
        <begin position="174"/>
        <end position="197"/>
    </location>
</feature>
<protein>
    <recommendedName>
        <fullName evidence="4">Dolichyl-phosphate-mannose-protein mannosyltransferase</fullName>
    </recommendedName>
</protein>
<feature type="transmembrane region" description="Helical" evidence="1">
    <location>
        <begin position="12"/>
        <end position="29"/>
    </location>
</feature>
<gene>
    <name evidence="2" type="ORF">C8D86_10377</name>
</gene>
<accession>A0A370GWT2</accession>
<sequence>MKQLPAFERHDALLYVFAIAASILLSSWIGHRETVINTDAICYLLSAQIMAESGIKGAMQLCGQAHWPFYSALIYGFVRLSHLTYTSAALVLNGFFSLISVTAFIFIVKALGGSRRVMWFAAFVILLAHEFNSVREYIVRDHGFWAFYLASIWLLIHCFRQPQWKRALTFSMSLLVATLFRIEGAVFLVLLPFLAFFCVHLSLRARVRLFFMLNVPLLAICFLLSAWLLLHPQQSLDQLGRVAEVPAQFRHGLTMIIEKFDTSRISLAQYVLPGDALKDAGLILCLALGAWYVISVVGNLSWGYALLVAYAWLRKSTRFDRSALIVLAGYVGINIMVTLGFLLEHFFLTKRYLMAFSLVLMLWVPFALDDLFQKWPHLRSRFVLLLAGVLMLVSSIGGIIDFGYSKNYIHEAGSWLAKNVPQEARLYANDNLLMYYSQHFGYSIFKNMRQYSDLNMIADDKWKQYDYVALRLAKKQEKQVAPFVQAIHLKPVQVFSNERGDRVVIYKINS</sequence>
<keyword evidence="1" id="KW-0472">Membrane</keyword>
<feature type="transmembrane region" description="Helical" evidence="1">
    <location>
        <begin position="353"/>
        <end position="372"/>
    </location>
</feature>
<dbReference type="EMBL" id="QQAX01000003">
    <property type="protein sequence ID" value="RDI48112.1"/>
    <property type="molecule type" value="Genomic_DNA"/>
</dbReference>
<dbReference type="RefSeq" id="WP_114833591.1">
    <property type="nucleotide sequence ID" value="NZ_LR699114.1"/>
</dbReference>
<dbReference type="AlphaFoldDB" id="A0A370GWT2"/>
<feature type="transmembrane region" description="Helical" evidence="1">
    <location>
        <begin position="280"/>
        <end position="313"/>
    </location>
</feature>
<keyword evidence="1" id="KW-1133">Transmembrane helix</keyword>
<feature type="transmembrane region" description="Helical" evidence="1">
    <location>
        <begin position="384"/>
        <end position="404"/>
    </location>
</feature>
<evidence type="ECO:0008006" key="4">
    <source>
        <dbReference type="Google" id="ProtNLM"/>
    </source>
</evidence>
<organism evidence="2 3">
    <name type="scientific">Aquicella lusitana</name>
    <dbReference type="NCBI Taxonomy" id="254246"/>
    <lineage>
        <taxon>Bacteria</taxon>
        <taxon>Pseudomonadati</taxon>
        <taxon>Pseudomonadota</taxon>
        <taxon>Gammaproteobacteria</taxon>
        <taxon>Legionellales</taxon>
        <taxon>Coxiellaceae</taxon>
        <taxon>Aquicella</taxon>
    </lineage>
</organism>
<evidence type="ECO:0000256" key="1">
    <source>
        <dbReference type="SAM" id="Phobius"/>
    </source>
</evidence>
<feature type="transmembrane region" description="Helical" evidence="1">
    <location>
        <begin position="209"/>
        <end position="230"/>
    </location>
</feature>
<evidence type="ECO:0000313" key="3">
    <source>
        <dbReference type="Proteomes" id="UP000254720"/>
    </source>
</evidence>
<name>A0A370GWT2_9COXI</name>
<proteinExistence type="predicted"/>
<feature type="transmembrane region" description="Helical" evidence="1">
    <location>
        <begin position="325"/>
        <end position="347"/>
    </location>
</feature>
<dbReference type="OrthoDB" id="7057633at2"/>